<reference evidence="1 2" key="1">
    <citation type="submission" date="2019-08" db="EMBL/GenBank/DDBJ databases">
        <title>Deep-cultivation of Planctomycetes and their phenomic and genomic characterization uncovers novel biology.</title>
        <authorList>
            <person name="Wiegand S."/>
            <person name="Jogler M."/>
            <person name="Boedeker C."/>
            <person name="Pinto D."/>
            <person name="Vollmers J."/>
            <person name="Rivas-Marin E."/>
            <person name="Kohn T."/>
            <person name="Peeters S.H."/>
            <person name="Heuer A."/>
            <person name="Rast P."/>
            <person name="Oberbeckmann S."/>
            <person name="Bunk B."/>
            <person name="Jeske O."/>
            <person name="Meyerdierks A."/>
            <person name="Storesund J.E."/>
            <person name="Kallscheuer N."/>
            <person name="Luecker S."/>
            <person name="Lage O.M."/>
            <person name="Pohl T."/>
            <person name="Merkel B.J."/>
            <person name="Hornburger P."/>
            <person name="Mueller R.-W."/>
            <person name="Bruemmer F."/>
            <person name="Labrenz M."/>
            <person name="Spormann A.M."/>
            <person name="Op Den Camp H."/>
            <person name="Overmann J."/>
            <person name="Amann R."/>
            <person name="Jetten M.S.M."/>
            <person name="Mascher T."/>
            <person name="Medema M.H."/>
            <person name="Devos D.P."/>
            <person name="Kaster A.-K."/>
            <person name="Ovreas L."/>
            <person name="Rohde M."/>
            <person name="Galperin M.Y."/>
            <person name="Jogler C."/>
        </authorList>
    </citation>
    <scope>NUCLEOTIDE SEQUENCE [LARGE SCALE GENOMIC DNA]</scope>
    <source>
        <strain evidence="1 2">LF1</strain>
    </source>
</reference>
<proteinExistence type="predicted"/>
<protein>
    <submittedName>
        <fullName evidence="1">Uncharacterized protein</fullName>
    </submittedName>
</protein>
<gene>
    <name evidence="1" type="ORF">LF1_34610</name>
</gene>
<dbReference type="Proteomes" id="UP000322699">
    <property type="component" value="Unassembled WGS sequence"/>
</dbReference>
<evidence type="ECO:0000313" key="2">
    <source>
        <dbReference type="Proteomes" id="UP000322699"/>
    </source>
</evidence>
<dbReference type="AlphaFoldDB" id="A0A5B1CMB2"/>
<sequence>MFSVPFVARNDWLATKGTEDTKFCTRHEQCVMQLHLENASRRSGFVLEVLLGGDFGFSPKLALDFCLALTQCRYELIDHFVGVVG</sequence>
<accession>A0A5B1CMB2</accession>
<evidence type="ECO:0000313" key="1">
    <source>
        <dbReference type="EMBL" id="KAA1260919.1"/>
    </source>
</evidence>
<organism evidence="1 2">
    <name type="scientific">Rubripirellula obstinata</name>
    <dbReference type="NCBI Taxonomy" id="406547"/>
    <lineage>
        <taxon>Bacteria</taxon>
        <taxon>Pseudomonadati</taxon>
        <taxon>Planctomycetota</taxon>
        <taxon>Planctomycetia</taxon>
        <taxon>Pirellulales</taxon>
        <taxon>Pirellulaceae</taxon>
        <taxon>Rubripirellula</taxon>
    </lineage>
</organism>
<keyword evidence="2" id="KW-1185">Reference proteome</keyword>
<comment type="caution">
    <text evidence="1">The sequence shown here is derived from an EMBL/GenBank/DDBJ whole genome shotgun (WGS) entry which is preliminary data.</text>
</comment>
<dbReference type="EMBL" id="VRLW01000001">
    <property type="protein sequence ID" value="KAA1260919.1"/>
    <property type="molecule type" value="Genomic_DNA"/>
</dbReference>
<name>A0A5B1CMB2_9BACT</name>